<keyword evidence="2" id="KW-1185">Reference proteome</keyword>
<sequence length="80" mass="8638">MIFAALGTIRVEAAGFVPSPNTLQVPHPAGGVAFSAPTNHRRRSRPLKSLAIAAIQDQDATRAVRQQVNRLVANERLPRS</sequence>
<dbReference type="RefSeq" id="WP_145892067.1">
    <property type="nucleotide sequence ID" value="NZ_VOBQ01000004.1"/>
</dbReference>
<name>A0A562ZV92_9BURK</name>
<evidence type="ECO:0000313" key="1">
    <source>
        <dbReference type="EMBL" id="TWO72291.1"/>
    </source>
</evidence>
<reference evidence="1 2" key="1">
    <citation type="submission" date="2019-07" db="EMBL/GenBank/DDBJ databases">
        <title>Caenimonas sedimenti sp. nov., isolated from activated sludge.</title>
        <authorList>
            <person name="Xu J."/>
        </authorList>
    </citation>
    <scope>NUCLEOTIDE SEQUENCE [LARGE SCALE GENOMIC DNA]</scope>
    <source>
        <strain evidence="1 2">HX-9-20</strain>
    </source>
</reference>
<dbReference type="AlphaFoldDB" id="A0A562ZV92"/>
<dbReference type="Proteomes" id="UP000318199">
    <property type="component" value="Unassembled WGS sequence"/>
</dbReference>
<comment type="caution">
    <text evidence="1">The sequence shown here is derived from an EMBL/GenBank/DDBJ whole genome shotgun (WGS) entry which is preliminary data.</text>
</comment>
<accession>A0A562ZV92</accession>
<proteinExistence type="predicted"/>
<dbReference type="EMBL" id="VOBQ01000004">
    <property type="protein sequence ID" value="TWO72291.1"/>
    <property type="molecule type" value="Genomic_DNA"/>
</dbReference>
<evidence type="ECO:0000313" key="2">
    <source>
        <dbReference type="Proteomes" id="UP000318199"/>
    </source>
</evidence>
<gene>
    <name evidence="1" type="ORF">FN976_06190</name>
</gene>
<protein>
    <submittedName>
        <fullName evidence="1">Uncharacterized protein</fullName>
    </submittedName>
</protein>
<organism evidence="1 2">
    <name type="scientific">Caenimonas sedimenti</name>
    <dbReference type="NCBI Taxonomy" id="2596921"/>
    <lineage>
        <taxon>Bacteria</taxon>
        <taxon>Pseudomonadati</taxon>
        <taxon>Pseudomonadota</taxon>
        <taxon>Betaproteobacteria</taxon>
        <taxon>Burkholderiales</taxon>
        <taxon>Comamonadaceae</taxon>
        <taxon>Caenimonas</taxon>
    </lineage>
</organism>